<evidence type="ECO:0000313" key="2">
    <source>
        <dbReference type="Proteomes" id="UP000178636"/>
    </source>
</evidence>
<proteinExistence type="predicted"/>
<name>A0A1G2DBL5_9BACT</name>
<reference evidence="1 2" key="1">
    <citation type="journal article" date="2016" name="Nat. Commun.">
        <title>Thousands of microbial genomes shed light on interconnected biogeochemical processes in an aquifer system.</title>
        <authorList>
            <person name="Anantharaman K."/>
            <person name="Brown C.T."/>
            <person name="Hug L.A."/>
            <person name="Sharon I."/>
            <person name="Castelle C.J."/>
            <person name="Probst A.J."/>
            <person name="Thomas B.C."/>
            <person name="Singh A."/>
            <person name="Wilkins M.J."/>
            <person name="Karaoz U."/>
            <person name="Brodie E.L."/>
            <person name="Williams K.H."/>
            <person name="Hubbard S.S."/>
            <person name="Banfield J.F."/>
        </authorList>
    </citation>
    <scope>NUCLEOTIDE SEQUENCE [LARGE SCALE GENOMIC DNA]</scope>
</reference>
<dbReference type="STRING" id="1798664.A3C93_01550"/>
<protein>
    <submittedName>
        <fullName evidence="1">Uncharacterized protein</fullName>
    </submittedName>
</protein>
<dbReference type="AlphaFoldDB" id="A0A1G2DBL5"/>
<comment type="caution">
    <text evidence="1">The sequence shown here is derived from an EMBL/GenBank/DDBJ whole genome shotgun (WGS) entry which is preliminary data.</text>
</comment>
<accession>A0A1G2DBL5</accession>
<dbReference type="InterPro" id="IPR027417">
    <property type="entry name" value="P-loop_NTPase"/>
</dbReference>
<evidence type="ECO:0000313" key="1">
    <source>
        <dbReference type="EMBL" id="OGZ11014.1"/>
    </source>
</evidence>
<dbReference type="EMBL" id="MHLO01000041">
    <property type="protein sequence ID" value="OGZ11014.1"/>
    <property type="molecule type" value="Genomic_DNA"/>
</dbReference>
<gene>
    <name evidence="1" type="ORF">A3C93_01550</name>
</gene>
<dbReference type="Proteomes" id="UP000178636">
    <property type="component" value="Unassembled WGS sequence"/>
</dbReference>
<sequence length="242" mass="26997">MFGFAGEIASGKGTGTGFLKEWYPGTPSVRFSDSLREYLAWFNNVKAAGIFGALDFEGTKQYLTKGLYNIFPTDVLDRSSAPQFAGFTAWVQNGWLSYQSEVKADRTNLQGLSTALRAIFAENILEQTVITRIRSAETESPLAIIEGIRRVVDIGTLLATQEFRLVYVEIDPVVAHQRMVKRNENVGDAEMSFERFMELRNAEAEQQIRLLKPHAHLVIDNSGPLEVFEGALRAKAAEWAVS</sequence>
<dbReference type="SUPFAM" id="SSF52540">
    <property type="entry name" value="P-loop containing nucleoside triphosphate hydrolases"/>
    <property type="match status" value="1"/>
</dbReference>
<dbReference type="Gene3D" id="3.40.50.300">
    <property type="entry name" value="P-loop containing nucleotide triphosphate hydrolases"/>
    <property type="match status" value="1"/>
</dbReference>
<organism evidence="1 2">
    <name type="scientific">Candidatus Lloydbacteria bacterium RIFCSPHIGHO2_02_FULL_54_17</name>
    <dbReference type="NCBI Taxonomy" id="1798664"/>
    <lineage>
        <taxon>Bacteria</taxon>
        <taxon>Candidatus Lloydiibacteriota</taxon>
    </lineage>
</organism>